<evidence type="ECO:0000256" key="2">
    <source>
        <dbReference type="SAM" id="Phobius"/>
    </source>
</evidence>
<feature type="compositionally biased region" description="Basic and acidic residues" evidence="1">
    <location>
        <begin position="72"/>
        <end position="99"/>
    </location>
</feature>
<dbReference type="Proteomes" id="UP000822688">
    <property type="component" value="Chromosome 12"/>
</dbReference>
<keyword evidence="2" id="KW-0812">Transmembrane</keyword>
<keyword evidence="4" id="KW-1185">Reference proteome</keyword>
<protein>
    <submittedName>
        <fullName evidence="3">Uncharacterized protein</fullName>
    </submittedName>
</protein>
<gene>
    <name evidence="3" type="ORF">KC19_12G131700</name>
</gene>
<dbReference type="AlphaFoldDB" id="A0A8T0G9B1"/>
<evidence type="ECO:0000256" key="1">
    <source>
        <dbReference type="SAM" id="MobiDB-lite"/>
    </source>
</evidence>
<sequence length="138" mass="15290">MARRGGGDPKWVALRMGSLTSRSPVRVADARDHHKHLGYVAILGIAAGMLALICFYLCVWLVRQSRSRQRGPRPDGLEREGVRDEEEKVKRSGEGEGEKPTWNVSEVELVLMAGEKLPTFLAHPVLQCPPVHVATSRV</sequence>
<feature type="transmembrane region" description="Helical" evidence="2">
    <location>
        <begin position="39"/>
        <end position="62"/>
    </location>
</feature>
<dbReference type="EMBL" id="CM026433">
    <property type="protein sequence ID" value="KAG0554944.1"/>
    <property type="molecule type" value="Genomic_DNA"/>
</dbReference>
<proteinExistence type="predicted"/>
<accession>A0A8T0G9B1</accession>
<comment type="caution">
    <text evidence="3">The sequence shown here is derived from an EMBL/GenBank/DDBJ whole genome shotgun (WGS) entry which is preliminary data.</text>
</comment>
<feature type="region of interest" description="Disordered" evidence="1">
    <location>
        <begin position="65"/>
        <end position="100"/>
    </location>
</feature>
<keyword evidence="2" id="KW-0472">Membrane</keyword>
<organism evidence="3 4">
    <name type="scientific">Ceratodon purpureus</name>
    <name type="common">Fire moss</name>
    <name type="synonym">Dicranum purpureum</name>
    <dbReference type="NCBI Taxonomy" id="3225"/>
    <lineage>
        <taxon>Eukaryota</taxon>
        <taxon>Viridiplantae</taxon>
        <taxon>Streptophyta</taxon>
        <taxon>Embryophyta</taxon>
        <taxon>Bryophyta</taxon>
        <taxon>Bryophytina</taxon>
        <taxon>Bryopsida</taxon>
        <taxon>Dicranidae</taxon>
        <taxon>Pseudoditrichales</taxon>
        <taxon>Ditrichaceae</taxon>
        <taxon>Ceratodon</taxon>
    </lineage>
</organism>
<reference evidence="3" key="1">
    <citation type="submission" date="2020-06" db="EMBL/GenBank/DDBJ databases">
        <title>WGS assembly of Ceratodon purpureus strain R40.</title>
        <authorList>
            <person name="Carey S.B."/>
            <person name="Jenkins J."/>
            <person name="Shu S."/>
            <person name="Lovell J.T."/>
            <person name="Sreedasyam A."/>
            <person name="Maumus F."/>
            <person name="Tiley G.P."/>
            <person name="Fernandez-Pozo N."/>
            <person name="Barry K."/>
            <person name="Chen C."/>
            <person name="Wang M."/>
            <person name="Lipzen A."/>
            <person name="Daum C."/>
            <person name="Saski C.A."/>
            <person name="Payton A.C."/>
            <person name="Mcbreen J.C."/>
            <person name="Conrad R.E."/>
            <person name="Kollar L.M."/>
            <person name="Olsson S."/>
            <person name="Huttunen S."/>
            <person name="Landis J.B."/>
            <person name="Wickett N.J."/>
            <person name="Johnson M.G."/>
            <person name="Rensing S.A."/>
            <person name="Grimwood J."/>
            <person name="Schmutz J."/>
            <person name="Mcdaniel S.F."/>
        </authorList>
    </citation>
    <scope>NUCLEOTIDE SEQUENCE</scope>
    <source>
        <strain evidence="3">R40</strain>
    </source>
</reference>
<evidence type="ECO:0000313" key="3">
    <source>
        <dbReference type="EMBL" id="KAG0554944.1"/>
    </source>
</evidence>
<name>A0A8T0G9B1_CERPU</name>
<keyword evidence="2" id="KW-1133">Transmembrane helix</keyword>
<evidence type="ECO:0000313" key="4">
    <source>
        <dbReference type="Proteomes" id="UP000822688"/>
    </source>
</evidence>